<accession>A0A517Z181</accession>
<dbReference type="AlphaFoldDB" id="A0A517Z181"/>
<dbReference type="KEGG" id="mri:Mal4_05210"/>
<evidence type="ECO:0000313" key="3">
    <source>
        <dbReference type="Proteomes" id="UP000320496"/>
    </source>
</evidence>
<name>A0A517Z181_9PLAN</name>
<dbReference type="OrthoDB" id="267032at2"/>
<dbReference type="EMBL" id="CP036275">
    <property type="protein sequence ID" value="QDU36237.1"/>
    <property type="molecule type" value="Genomic_DNA"/>
</dbReference>
<feature type="signal peptide" evidence="1">
    <location>
        <begin position="1"/>
        <end position="23"/>
    </location>
</feature>
<dbReference type="RefSeq" id="WP_145366922.1">
    <property type="nucleotide sequence ID" value="NZ_CP036275.1"/>
</dbReference>
<dbReference type="Proteomes" id="UP000320496">
    <property type="component" value="Chromosome"/>
</dbReference>
<gene>
    <name evidence="2" type="ORF">Mal4_05210</name>
</gene>
<keyword evidence="1" id="KW-0732">Signal</keyword>
<evidence type="ECO:0000256" key="1">
    <source>
        <dbReference type="SAM" id="SignalP"/>
    </source>
</evidence>
<reference evidence="2 3" key="1">
    <citation type="submission" date="2019-02" db="EMBL/GenBank/DDBJ databases">
        <title>Deep-cultivation of Planctomycetes and their phenomic and genomic characterization uncovers novel biology.</title>
        <authorList>
            <person name="Wiegand S."/>
            <person name="Jogler M."/>
            <person name="Boedeker C."/>
            <person name="Pinto D."/>
            <person name="Vollmers J."/>
            <person name="Rivas-Marin E."/>
            <person name="Kohn T."/>
            <person name="Peeters S.H."/>
            <person name="Heuer A."/>
            <person name="Rast P."/>
            <person name="Oberbeckmann S."/>
            <person name="Bunk B."/>
            <person name="Jeske O."/>
            <person name="Meyerdierks A."/>
            <person name="Storesund J.E."/>
            <person name="Kallscheuer N."/>
            <person name="Luecker S."/>
            <person name="Lage O.M."/>
            <person name="Pohl T."/>
            <person name="Merkel B.J."/>
            <person name="Hornburger P."/>
            <person name="Mueller R.-W."/>
            <person name="Bruemmer F."/>
            <person name="Labrenz M."/>
            <person name="Spormann A.M."/>
            <person name="Op den Camp H."/>
            <person name="Overmann J."/>
            <person name="Amann R."/>
            <person name="Jetten M.S.M."/>
            <person name="Mascher T."/>
            <person name="Medema M.H."/>
            <person name="Devos D.P."/>
            <person name="Kaster A.-K."/>
            <person name="Ovreas L."/>
            <person name="Rohde M."/>
            <person name="Galperin M.Y."/>
            <person name="Jogler C."/>
        </authorList>
    </citation>
    <scope>NUCLEOTIDE SEQUENCE [LARGE SCALE GENOMIC DNA]</scope>
    <source>
        <strain evidence="2 3">Mal4</strain>
    </source>
</reference>
<protein>
    <submittedName>
        <fullName evidence="2">Uncharacterized protein</fullName>
    </submittedName>
</protein>
<feature type="chain" id="PRO_5021825062" evidence="1">
    <location>
        <begin position="24"/>
        <end position="370"/>
    </location>
</feature>
<sequence precursor="true">MSPRLLLTTLVLLATLTASPTHGEDARIRIVFFTPSDVAPPANCRQRMKEVVDYAQAYYGKWLTHWGYEPENVLPIDREEDGTPVIYFVKGDKPAASGAYDQVGIQGPIREQAISQYNIPRQSSTFWIFVYGTKLRASRGWGGHGDRNGNGLTLLVWHDDPGELLLDAPLAGGLADRINLKGYLHEFGHTMSLPHFGPLDGHDLGMSLMGPNARSYRSAKKNREERVYITPAVAAIIWKQPQMTGRFDPDPKMPKVEVPDFAARYDARGKQFILTGTLKSDLPAHSIVAIDLPAKGPDDYWKKAYASRLDEAGKFELAIDELSPSSGELKIVFCFDNGIFTGKGTGVGFRHAAVVPYAHAGGRYRIPAKQ</sequence>
<organism evidence="2 3">
    <name type="scientific">Maioricimonas rarisocia</name>
    <dbReference type="NCBI Taxonomy" id="2528026"/>
    <lineage>
        <taxon>Bacteria</taxon>
        <taxon>Pseudomonadati</taxon>
        <taxon>Planctomycetota</taxon>
        <taxon>Planctomycetia</taxon>
        <taxon>Planctomycetales</taxon>
        <taxon>Planctomycetaceae</taxon>
        <taxon>Maioricimonas</taxon>
    </lineage>
</organism>
<keyword evidence="3" id="KW-1185">Reference proteome</keyword>
<evidence type="ECO:0000313" key="2">
    <source>
        <dbReference type="EMBL" id="QDU36237.1"/>
    </source>
</evidence>
<proteinExistence type="predicted"/>